<dbReference type="KEGG" id="lyk:FLP23_11020"/>
<dbReference type="Pfam" id="PF02452">
    <property type="entry name" value="PemK_toxin"/>
    <property type="match status" value="1"/>
</dbReference>
<name>A0A5C1YBH9_9MICO</name>
<evidence type="ECO:0000256" key="3">
    <source>
        <dbReference type="PIRNR" id="PIRNR033490"/>
    </source>
</evidence>
<organism evidence="4 5">
    <name type="scientific">Protaetiibacter larvae</name>
    <dbReference type="NCBI Taxonomy" id="2592654"/>
    <lineage>
        <taxon>Bacteria</taxon>
        <taxon>Bacillati</taxon>
        <taxon>Actinomycetota</taxon>
        <taxon>Actinomycetes</taxon>
        <taxon>Micrococcales</taxon>
        <taxon>Microbacteriaceae</taxon>
        <taxon>Protaetiibacter</taxon>
    </lineage>
</organism>
<dbReference type="OrthoDB" id="9808744at2"/>
<comment type="similarity">
    <text evidence="1 3">Belongs to the PemK/MazF family.</text>
</comment>
<dbReference type="GO" id="GO:0006402">
    <property type="term" value="P:mRNA catabolic process"/>
    <property type="evidence" value="ECO:0007669"/>
    <property type="project" value="TreeGrafter"/>
</dbReference>
<dbReference type="RefSeq" id="WP_149325906.1">
    <property type="nucleotide sequence ID" value="NZ_CP043504.1"/>
</dbReference>
<dbReference type="GO" id="GO:0004521">
    <property type="term" value="F:RNA endonuclease activity"/>
    <property type="evidence" value="ECO:0007669"/>
    <property type="project" value="TreeGrafter"/>
</dbReference>
<keyword evidence="2" id="KW-1277">Toxin-antitoxin system</keyword>
<reference evidence="4 5" key="1">
    <citation type="submission" date="2019-09" db="EMBL/GenBank/DDBJ databases">
        <title>Genome sequencing of strain KACC 19322.</title>
        <authorList>
            <person name="Heo J."/>
            <person name="Kim S.-J."/>
            <person name="Kim J.-S."/>
            <person name="Hong S.-B."/>
            <person name="Kwon S.-W."/>
        </authorList>
    </citation>
    <scope>NUCLEOTIDE SEQUENCE [LARGE SCALE GENOMIC DNA]</scope>
    <source>
        <strain evidence="4 5">KACC 19322</strain>
    </source>
</reference>
<dbReference type="Proteomes" id="UP000322159">
    <property type="component" value="Chromosome"/>
</dbReference>
<accession>A0A5C1YBH9</accession>
<dbReference type="Gene3D" id="2.30.30.110">
    <property type="match status" value="1"/>
</dbReference>
<dbReference type="SUPFAM" id="SSF50118">
    <property type="entry name" value="Cell growth inhibitor/plasmid maintenance toxic component"/>
    <property type="match status" value="1"/>
</dbReference>
<dbReference type="GO" id="GO:0016787">
    <property type="term" value="F:hydrolase activity"/>
    <property type="evidence" value="ECO:0007669"/>
    <property type="project" value="UniProtKB-KW"/>
</dbReference>
<keyword evidence="3" id="KW-0540">Nuclease</keyword>
<proteinExistence type="inferred from homology"/>
<comment type="function">
    <text evidence="3">Toxic component of a type II toxin-antitoxin (TA) system.</text>
</comment>
<dbReference type="AlphaFoldDB" id="A0A5C1YBH9"/>
<dbReference type="PANTHER" id="PTHR33988:SF1">
    <property type="entry name" value="ENDORIBONUCLEASE MAZF7-RELATED"/>
    <property type="match status" value="1"/>
</dbReference>
<sequence length="121" mass="12860">MTDGLVVRRGAVVLVLLDPAVGSEQGKTRPAVVVSTDAANAAALFHQRGVVTVVPVTSNVERILPIHVLLPRADTGLPIESKAQPEQVRAVDVTRVVRSFNVLRGETMAAVDEALRLHLGL</sequence>
<dbReference type="GO" id="GO:0016075">
    <property type="term" value="P:rRNA catabolic process"/>
    <property type="evidence" value="ECO:0007669"/>
    <property type="project" value="TreeGrafter"/>
</dbReference>
<evidence type="ECO:0000256" key="2">
    <source>
        <dbReference type="ARBA" id="ARBA00022649"/>
    </source>
</evidence>
<keyword evidence="3" id="KW-0378">Hydrolase</keyword>
<dbReference type="InterPro" id="IPR011067">
    <property type="entry name" value="Plasmid_toxin/cell-grow_inhib"/>
</dbReference>
<dbReference type="EMBL" id="CP043504">
    <property type="protein sequence ID" value="QEO10489.1"/>
    <property type="molecule type" value="Genomic_DNA"/>
</dbReference>
<evidence type="ECO:0000313" key="5">
    <source>
        <dbReference type="Proteomes" id="UP000322159"/>
    </source>
</evidence>
<dbReference type="GO" id="GO:0003677">
    <property type="term" value="F:DNA binding"/>
    <property type="evidence" value="ECO:0007669"/>
    <property type="project" value="InterPro"/>
</dbReference>
<keyword evidence="3" id="KW-0255">Endonuclease</keyword>
<dbReference type="PANTHER" id="PTHR33988">
    <property type="entry name" value="ENDORIBONUCLEASE MAZF-RELATED"/>
    <property type="match status" value="1"/>
</dbReference>
<keyword evidence="5" id="KW-1185">Reference proteome</keyword>
<gene>
    <name evidence="4" type="ORF">FLP23_11020</name>
</gene>
<dbReference type="PIRSF" id="PIRSF033490">
    <property type="entry name" value="MazF"/>
    <property type="match status" value="1"/>
</dbReference>
<dbReference type="InterPro" id="IPR003477">
    <property type="entry name" value="PemK-like"/>
</dbReference>
<evidence type="ECO:0000256" key="1">
    <source>
        <dbReference type="ARBA" id="ARBA00007521"/>
    </source>
</evidence>
<protein>
    <recommendedName>
        <fullName evidence="3">mRNA interferase</fullName>
        <ecNumber evidence="3">3.1.-.-</ecNumber>
    </recommendedName>
</protein>
<dbReference type="EC" id="3.1.-.-" evidence="3"/>
<evidence type="ECO:0000313" key="4">
    <source>
        <dbReference type="EMBL" id="QEO10489.1"/>
    </source>
</evidence>